<feature type="region of interest" description="Disordered" evidence="2">
    <location>
        <begin position="1"/>
        <end position="94"/>
    </location>
</feature>
<comment type="similarity">
    <text evidence="1">Belongs to the SEC6 family.</text>
</comment>
<feature type="compositionally biased region" description="Basic and acidic residues" evidence="2">
    <location>
        <begin position="75"/>
        <end position="85"/>
    </location>
</feature>
<feature type="compositionally biased region" description="Basic and acidic residues" evidence="2">
    <location>
        <begin position="29"/>
        <end position="60"/>
    </location>
</feature>
<sequence>MMADRKCQEDKENPVHNFVRTWSKRVFGRKTEKKEVQTEEKSPTSDTKPDLPDTPKEGITRKPSKHKKSEKRKPSKDDTSEERRNSNGCGVSFIHNIPPKPLSVLQIDTLLKSHPLEEAYPQLLSLRSEFQREKEALGETTSPVELTNKEKDLSLLYEALRTRVIDIIRDSCEKHSRDVLEVVVLIIQAEERREGDLGGIGGWRDAWKGAVKDGVRDTVKRVHLDRSEENVPRLAEDLDNLGRGILELLEKVKTELVNSYPLSFNVFETYVSSCHEVVGEHLKEIFGKITVLKDYYAMLDFIFNQYNSEKILGSPSLLPEMKKQNAFTLPDDFVNRVKDKYCNHLQEEFKNLLEKIIRDEQEKVWEKKAIPKTEDEPTSEILMEICKAVESHAEDSGKLDADLKKRVLCSCLEAIKHFPARFEEEFTKQSSSLLGSDVLDWCFWAKYHAVYINSFSLLKEHVESYKPSCPDQVADLEKEVDGLLLNLRQALLKQFKVETEPFMEIIMTKEWLNTDSSFNDIVNRIESYSGNCGYMRPLLAQSFINDLHYHVVKEYISQLLKKKYSCKGKKNDLAAEKIRGQWNEFKRLFSEKRSTLEWLYPLGDQLSEIIEQENEKDIINFLQPLIENYPDISESQLSAILYFRGVGKYLGKNPVIQHFTKLKQNSGKKNHEHVFFSDIKVSAGIIQYIHYIT</sequence>
<evidence type="ECO:0000256" key="1">
    <source>
        <dbReference type="ARBA" id="ARBA00009447"/>
    </source>
</evidence>
<gene>
    <name evidence="3" type="primary">EXOC3L4</name>
    <name evidence="3" type="ORF">AMEX_G9770</name>
</gene>
<dbReference type="PANTHER" id="PTHR21292:SF7">
    <property type="entry name" value="EXOCYST COMPLEX COMPONENT 3-LIKE 2"/>
    <property type="match status" value="1"/>
</dbReference>
<dbReference type="GO" id="GO:0000145">
    <property type="term" value="C:exocyst"/>
    <property type="evidence" value="ECO:0007669"/>
    <property type="project" value="InterPro"/>
</dbReference>
<accession>A0A8T2LWW1</accession>
<dbReference type="EMBL" id="JAICCE010000007">
    <property type="protein sequence ID" value="KAG9275277.1"/>
    <property type="molecule type" value="Genomic_DNA"/>
</dbReference>
<dbReference type="InterPro" id="IPR010326">
    <property type="entry name" value="EXOC3/Sec6"/>
</dbReference>
<evidence type="ECO:0000256" key="2">
    <source>
        <dbReference type="SAM" id="MobiDB-lite"/>
    </source>
</evidence>
<protein>
    <submittedName>
        <fullName evidence="3">Exocyst complex component 3-like protein 4</fullName>
    </submittedName>
</protein>
<dbReference type="GO" id="GO:0000149">
    <property type="term" value="F:SNARE binding"/>
    <property type="evidence" value="ECO:0007669"/>
    <property type="project" value="TreeGrafter"/>
</dbReference>
<reference evidence="3 4" key="1">
    <citation type="submission" date="2021-07" db="EMBL/GenBank/DDBJ databases">
        <authorList>
            <person name="Imarazene B."/>
            <person name="Zahm M."/>
            <person name="Klopp C."/>
            <person name="Cabau C."/>
            <person name="Beille S."/>
            <person name="Jouanno E."/>
            <person name="Castinel A."/>
            <person name="Lluch J."/>
            <person name="Gil L."/>
            <person name="Kuchtly C."/>
            <person name="Lopez Roques C."/>
            <person name="Donnadieu C."/>
            <person name="Parrinello H."/>
            <person name="Journot L."/>
            <person name="Du K."/>
            <person name="Schartl M."/>
            <person name="Retaux S."/>
            <person name="Guiguen Y."/>
        </authorList>
    </citation>
    <scope>NUCLEOTIDE SEQUENCE [LARGE SCALE GENOMIC DNA]</scope>
    <source>
        <strain evidence="3">Pach_M1</strain>
        <tissue evidence="3">Testis</tissue>
    </source>
</reference>
<dbReference type="GO" id="GO:0051601">
    <property type="term" value="P:exocyst localization"/>
    <property type="evidence" value="ECO:0007669"/>
    <property type="project" value="TreeGrafter"/>
</dbReference>
<dbReference type="Proteomes" id="UP000752171">
    <property type="component" value="Unassembled WGS sequence"/>
</dbReference>
<organism evidence="3 4">
    <name type="scientific">Astyanax mexicanus</name>
    <name type="common">Blind cave fish</name>
    <name type="synonym">Astyanax fasciatus mexicanus</name>
    <dbReference type="NCBI Taxonomy" id="7994"/>
    <lineage>
        <taxon>Eukaryota</taxon>
        <taxon>Metazoa</taxon>
        <taxon>Chordata</taxon>
        <taxon>Craniata</taxon>
        <taxon>Vertebrata</taxon>
        <taxon>Euteleostomi</taxon>
        <taxon>Actinopterygii</taxon>
        <taxon>Neopterygii</taxon>
        <taxon>Teleostei</taxon>
        <taxon>Ostariophysi</taxon>
        <taxon>Characiformes</taxon>
        <taxon>Characoidei</taxon>
        <taxon>Acestrorhamphidae</taxon>
        <taxon>Acestrorhamphinae</taxon>
        <taxon>Astyanax</taxon>
    </lineage>
</organism>
<dbReference type="InterPro" id="IPR042532">
    <property type="entry name" value="EXOC3/Sec6_C"/>
</dbReference>
<comment type="caution">
    <text evidence="3">The sequence shown here is derived from an EMBL/GenBank/DDBJ whole genome shotgun (WGS) entry which is preliminary data.</text>
</comment>
<feature type="compositionally biased region" description="Basic residues" evidence="2">
    <location>
        <begin position="62"/>
        <end position="74"/>
    </location>
</feature>
<evidence type="ECO:0000313" key="3">
    <source>
        <dbReference type="EMBL" id="KAG9275277.1"/>
    </source>
</evidence>
<dbReference type="Gene3D" id="1.10.357.70">
    <property type="entry name" value="Exocyst complex component Sec6, C-terminal domain"/>
    <property type="match status" value="1"/>
</dbReference>
<dbReference type="GO" id="GO:0006887">
    <property type="term" value="P:exocytosis"/>
    <property type="evidence" value="ECO:0007669"/>
    <property type="project" value="InterPro"/>
</dbReference>
<dbReference type="AlphaFoldDB" id="A0A8T2LWW1"/>
<name>A0A8T2LWW1_ASTMX</name>
<feature type="compositionally biased region" description="Basic and acidic residues" evidence="2">
    <location>
        <begin position="1"/>
        <end position="14"/>
    </location>
</feature>
<proteinExistence type="inferred from homology"/>
<dbReference type="Pfam" id="PF06046">
    <property type="entry name" value="Sec6"/>
    <property type="match status" value="1"/>
</dbReference>
<dbReference type="PANTHER" id="PTHR21292">
    <property type="entry name" value="EXOCYST COMPLEX COMPONENT SEC6-RELATED"/>
    <property type="match status" value="1"/>
</dbReference>
<evidence type="ECO:0000313" key="4">
    <source>
        <dbReference type="Proteomes" id="UP000752171"/>
    </source>
</evidence>